<evidence type="ECO:0000256" key="4">
    <source>
        <dbReference type="SAM" id="SignalP"/>
    </source>
</evidence>
<evidence type="ECO:0000256" key="1">
    <source>
        <dbReference type="ARBA" id="ARBA00009075"/>
    </source>
</evidence>
<keyword evidence="3 4" id="KW-0732">Signal</keyword>
<dbReference type="Gene3D" id="2.40.160.10">
    <property type="entry name" value="Porin"/>
    <property type="match status" value="1"/>
</dbReference>
<keyword evidence="6" id="KW-1185">Reference proteome</keyword>
<dbReference type="Pfam" id="PF03573">
    <property type="entry name" value="OprD"/>
    <property type="match status" value="1"/>
</dbReference>
<evidence type="ECO:0000313" key="5">
    <source>
        <dbReference type="EMBL" id="KMT52723.1"/>
    </source>
</evidence>
<dbReference type="AlphaFoldDB" id="A0A0J8FWN3"/>
<comment type="caution">
    <text evidence="5">The sequence shown here is derived from an EMBL/GenBank/DDBJ whole genome shotgun (WGS) entry which is preliminary data.</text>
</comment>
<protein>
    <submittedName>
        <fullName evidence="5">Porin</fullName>
    </submittedName>
</protein>
<feature type="signal peptide" evidence="4">
    <location>
        <begin position="1"/>
        <end position="21"/>
    </location>
</feature>
<name>A0A0J8FWN3_9PSED</name>
<sequence length="438" mass="47878">MKHTTCLALAVSLGAAQQAAASGFIDDSKATLDLRNFYYNQDTRNAKAASDKEWGQAFMFNYQSGFTEGPVGLGLDLQAMYGLRLDASGRAGKAGEDNTPGSVFPLSDGKAANDFSKTGATGKMRLSQTQFKAGTLVPKMPVLMSEDGRLLPQTFRGYQVDSKELKDFNLIAGKMEQVLDRNSSNGQGMSIAGANDPTKGKFSNQFYYGGVDYAVSKQLQVQYYYASLENFYQQHFLGLVHNWQLPLGQLKTDLRYFYSTADGKNASAAGRGEGYVSSGYYGAGVNSGKVDNRLWSAMFTYGLHGHSVGLGYQKTTGESDFPHINQGQGRSLYLITNSQSLKFVNAGEQATVGNYTYDFTGLGIPGLKSSVTYIHGTNIRAARRDNSEWERDLRVDYVVPTGTFKGLGLTWRSAVLRGNDTPDKDETRLIVSYSIPLM</sequence>
<dbReference type="InterPro" id="IPR005318">
    <property type="entry name" value="OM_porin_bac"/>
</dbReference>
<comment type="similarity">
    <text evidence="1">Belongs to the outer membrane porin (Opr) (TC 1.B.25) family.</text>
</comment>
<dbReference type="PANTHER" id="PTHR34596:SF2">
    <property type="entry name" value="CHITOPORIN"/>
    <property type="match status" value="1"/>
</dbReference>
<feature type="chain" id="PRO_5005297910" evidence="4">
    <location>
        <begin position="22"/>
        <end position="438"/>
    </location>
</feature>
<evidence type="ECO:0000313" key="6">
    <source>
        <dbReference type="Proteomes" id="UP000037551"/>
    </source>
</evidence>
<organism evidence="5 6">
    <name type="scientific">Pseudomonas fildesensis</name>
    <dbReference type="NCBI Taxonomy" id="1674920"/>
    <lineage>
        <taxon>Bacteria</taxon>
        <taxon>Pseudomonadati</taxon>
        <taxon>Pseudomonadota</taxon>
        <taxon>Gammaproteobacteria</taxon>
        <taxon>Pseudomonadales</taxon>
        <taxon>Pseudomonadaceae</taxon>
        <taxon>Pseudomonas</taxon>
    </lineage>
</organism>
<proteinExistence type="inferred from homology"/>
<dbReference type="Proteomes" id="UP000037551">
    <property type="component" value="Unassembled WGS sequence"/>
</dbReference>
<dbReference type="PATRIC" id="fig|1674920.3.peg.3591"/>
<gene>
    <name evidence="5" type="ORF">ACR52_25780</name>
</gene>
<dbReference type="EMBL" id="LFMW01000023">
    <property type="protein sequence ID" value="KMT52723.1"/>
    <property type="molecule type" value="Genomic_DNA"/>
</dbReference>
<evidence type="ECO:0000256" key="3">
    <source>
        <dbReference type="ARBA" id="ARBA00022729"/>
    </source>
</evidence>
<dbReference type="OrthoDB" id="6759120at2"/>
<keyword evidence="2" id="KW-0813">Transport</keyword>
<accession>A0A0J8FWN3</accession>
<reference evidence="5 6" key="1">
    <citation type="submission" date="2015-06" db="EMBL/GenBank/DDBJ databases">
        <title>Draft genome sequence of an Antarctic Pseudomonas sp. strain KG01 with full potential for biotechnological applications.</title>
        <authorList>
            <person name="Pavlov M.S."/>
            <person name="Lira F."/>
            <person name="Martinez J.L."/>
            <person name="Marshall S.H."/>
        </authorList>
    </citation>
    <scope>NUCLEOTIDE SEQUENCE [LARGE SCALE GENOMIC DNA]</scope>
    <source>
        <strain evidence="5 6">KG01</strain>
    </source>
</reference>
<dbReference type="STRING" id="1674920.ACR52_25780"/>
<dbReference type="InterPro" id="IPR023614">
    <property type="entry name" value="Porin_dom_sf"/>
</dbReference>
<evidence type="ECO:0000256" key="2">
    <source>
        <dbReference type="ARBA" id="ARBA00022448"/>
    </source>
</evidence>
<dbReference type="GO" id="GO:0016020">
    <property type="term" value="C:membrane"/>
    <property type="evidence" value="ECO:0007669"/>
    <property type="project" value="InterPro"/>
</dbReference>
<dbReference type="RefSeq" id="WP_048730750.1">
    <property type="nucleotide sequence ID" value="NZ_LFMW01000023.1"/>
</dbReference>
<dbReference type="GO" id="GO:0015288">
    <property type="term" value="F:porin activity"/>
    <property type="evidence" value="ECO:0007669"/>
    <property type="project" value="TreeGrafter"/>
</dbReference>
<dbReference type="PANTHER" id="PTHR34596">
    <property type="entry name" value="CHITOPORIN"/>
    <property type="match status" value="1"/>
</dbReference>